<name>A0A084AGK7_STACB</name>
<evidence type="ECO:0000256" key="2">
    <source>
        <dbReference type="ARBA" id="ARBA00022741"/>
    </source>
</evidence>
<evidence type="ECO:0000256" key="3">
    <source>
        <dbReference type="ARBA" id="ARBA00022787"/>
    </source>
</evidence>
<feature type="compositionally biased region" description="Polar residues" evidence="5">
    <location>
        <begin position="50"/>
        <end position="63"/>
    </location>
</feature>
<dbReference type="OrthoDB" id="39734at2759"/>
<dbReference type="Gene3D" id="3.40.50.300">
    <property type="entry name" value="P-loop containing nucleotide triphosphate hydrolases"/>
    <property type="match status" value="1"/>
</dbReference>
<keyword evidence="2" id="KW-0547">Nucleotide-binding</keyword>
<dbReference type="PANTHER" id="PTHR45644">
    <property type="entry name" value="AAA ATPASE, PUTATIVE (AFU_ORTHOLOGUE AFUA_2G12920)-RELATED-RELATED"/>
    <property type="match status" value="1"/>
</dbReference>
<dbReference type="InterPro" id="IPR003593">
    <property type="entry name" value="AAA+_ATPase"/>
</dbReference>
<keyword evidence="8" id="KW-1185">Reference proteome</keyword>
<keyword evidence="3" id="KW-1000">Mitochondrion outer membrane</keyword>
<dbReference type="SUPFAM" id="SSF52540">
    <property type="entry name" value="P-loop containing nucleoside triphosphate hydrolases"/>
    <property type="match status" value="1"/>
</dbReference>
<dbReference type="Gene3D" id="1.10.8.60">
    <property type="match status" value="1"/>
</dbReference>
<dbReference type="AlphaFoldDB" id="A0A084AGK7"/>
<keyword evidence="4" id="KW-0067">ATP-binding</keyword>
<dbReference type="EMBL" id="KL648738">
    <property type="protein sequence ID" value="KEY64436.1"/>
    <property type="molecule type" value="Genomic_DNA"/>
</dbReference>
<dbReference type="PANTHER" id="PTHR45644:SF56">
    <property type="entry name" value="AAA ATPASE, PUTATIVE (AFU_ORTHOLOGUE AFUA_2G12920)-RELATED"/>
    <property type="match status" value="1"/>
</dbReference>
<protein>
    <recommendedName>
        <fullName evidence="6">AAA+ ATPase domain-containing protein</fullName>
    </recommendedName>
</protein>
<feature type="region of interest" description="Disordered" evidence="5">
    <location>
        <begin position="26"/>
        <end position="90"/>
    </location>
</feature>
<dbReference type="InterPro" id="IPR041569">
    <property type="entry name" value="AAA_lid_3"/>
</dbReference>
<accession>A0A084AGK7</accession>
<keyword evidence="3" id="KW-0472">Membrane</keyword>
<comment type="subcellular location">
    <subcellularLocation>
        <location evidence="1">Mitochondrion outer membrane</location>
        <topology evidence="1">Single-pass membrane protein</topology>
    </subcellularLocation>
</comment>
<reference evidence="7 8" key="1">
    <citation type="journal article" date="2014" name="BMC Genomics">
        <title>Comparative genome sequencing reveals chemotype-specific gene clusters in the toxigenic black mold Stachybotrys.</title>
        <authorList>
            <person name="Semeiks J."/>
            <person name="Borek D."/>
            <person name="Otwinowski Z."/>
            <person name="Grishin N.V."/>
        </authorList>
    </citation>
    <scope>NUCLEOTIDE SEQUENCE [LARGE SCALE GENOMIC DNA]</scope>
    <source>
        <strain evidence="8">CBS 109288 / IBT 7711</strain>
    </source>
</reference>
<evidence type="ECO:0000313" key="8">
    <source>
        <dbReference type="Proteomes" id="UP000028045"/>
    </source>
</evidence>
<gene>
    <name evidence="7" type="ORF">S7711_05255</name>
</gene>
<dbReference type="Pfam" id="PF17862">
    <property type="entry name" value="AAA_lid_3"/>
    <property type="match status" value="1"/>
</dbReference>
<evidence type="ECO:0000256" key="5">
    <source>
        <dbReference type="SAM" id="MobiDB-lite"/>
    </source>
</evidence>
<feature type="domain" description="AAA+ ATPase" evidence="6">
    <location>
        <begin position="757"/>
        <end position="891"/>
    </location>
</feature>
<feature type="region of interest" description="Disordered" evidence="5">
    <location>
        <begin position="1005"/>
        <end position="1030"/>
    </location>
</feature>
<dbReference type="InterPro" id="IPR051701">
    <property type="entry name" value="Mito_OM_Translocase_MSP1"/>
</dbReference>
<sequence>MRLPGPRAISTAALVPRIPAVTRRRPFHSSSVRLDDRGNGANKPTEDSLTESAEGSGPQSGLQTPGGRLRGSALSSQRIRQAKQRVASALPPVQLPQHFLDTNVSLYDPHRPPRLPEALKLDALTPRASGLHSSPKANSKRSVLPSNDEVRDYFDVTLEILLRENAAFMSNVFDILAKESCPDPKKIGLLEKASRISDMIIESARHLVGALYPVRQPEYLYKDVPFWWWHFYKSDNQPPLQYLSPYKSEKGTGPSELSKLQNGYCLRDQLRLDSSLEYPLAHAIPDISPQTFFFMQTAIARDLNSSAPANFDPKTSKRPIPIFSLSGYGGKAISQSFAANAAYASSADLIHVDAYDVSEMVGDYLGQNLAYARGPISMLGFRVAELNGKLSVDPETTSRAGEEDDDDVDIGFSGVRSLPGSLEDEIQKKLKQRGADVFSKWESLKIDKILDQIIRSTPIQPGSASNSKPVLIHIHDIVEMSMTLEGSIILARLRALVDEAWHQGMRISIFGTSACEEPSEEYLQAVRDLTFTDLVLSRHIQPEHALGDGLLHKLPPPGSILQSADYTIENVNNANRMLRALDPDRSTPPITLPNRYLDPNLGGADSIFNILRESILTVPELYNWASVHIAEAASGKDTSDRADLTTGLMQRFNMGSLRQDFGQVYVNDRQTNDKFDVGEGMKNPEDAKADARAGLGQMKLNDYEKRIAGGQVHRDKLRVSFSDVHAPPETISALKLLTSLALVRPDAFSYGVLASDRIPGCLLYGPPGTGKTMLAKAVAKESGANMLEISGASINDKWVGESEKLIRAVFTVAKKLSPCVVFIDEADSLLANRGNVSIRASHRDHINQFLKEWDGLEETSAFIMVATNRPFDLDEAVLRRLPRKILVDLPLETDRAAILRLLLKEETLDGDIDLDEYAARTPYYSGSDLKNVCVAAAMAAVEEENVAASEHTGPEPYQYPARRVLRKTHFEKALRQIPASISEDMSSLKAIRKFDEEYGNRRRGTKKKGMGFGILDDSIKPDAASARIRP</sequence>
<dbReference type="GO" id="GO:0016887">
    <property type="term" value="F:ATP hydrolysis activity"/>
    <property type="evidence" value="ECO:0007669"/>
    <property type="project" value="InterPro"/>
</dbReference>
<dbReference type="HOGENOM" id="CLU_004223_0_0_1"/>
<dbReference type="Pfam" id="PF00004">
    <property type="entry name" value="AAA"/>
    <property type="match status" value="1"/>
</dbReference>
<evidence type="ECO:0000259" key="6">
    <source>
        <dbReference type="SMART" id="SM00382"/>
    </source>
</evidence>
<dbReference type="InterPro" id="IPR003959">
    <property type="entry name" value="ATPase_AAA_core"/>
</dbReference>
<evidence type="ECO:0000256" key="4">
    <source>
        <dbReference type="ARBA" id="ARBA00022840"/>
    </source>
</evidence>
<dbReference type="Proteomes" id="UP000028045">
    <property type="component" value="Unassembled WGS sequence"/>
</dbReference>
<evidence type="ECO:0000313" key="7">
    <source>
        <dbReference type="EMBL" id="KEY64436.1"/>
    </source>
</evidence>
<dbReference type="InterPro" id="IPR027417">
    <property type="entry name" value="P-loop_NTPase"/>
</dbReference>
<evidence type="ECO:0000256" key="1">
    <source>
        <dbReference type="ARBA" id="ARBA00004572"/>
    </source>
</evidence>
<dbReference type="GO" id="GO:0005741">
    <property type="term" value="C:mitochondrial outer membrane"/>
    <property type="evidence" value="ECO:0007669"/>
    <property type="project" value="UniProtKB-SubCell"/>
</dbReference>
<keyword evidence="3" id="KW-0496">Mitochondrion</keyword>
<proteinExistence type="predicted"/>
<dbReference type="SMART" id="SM00382">
    <property type="entry name" value="AAA"/>
    <property type="match status" value="1"/>
</dbReference>
<organism evidence="7 8">
    <name type="scientific">Stachybotrys chartarum (strain CBS 109288 / IBT 7711)</name>
    <name type="common">Toxic black mold</name>
    <name type="synonym">Stilbospora chartarum</name>
    <dbReference type="NCBI Taxonomy" id="1280523"/>
    <lineage>
        <taxon>Eukaryota</taxon>
        <taxon>Fungi</taxon>
        <taxon>Dikarya</taxon>
        <taxon>Ascomycota</taxon>
        <taxon>Pezizomycotina</taxon>
        <taxon>Sordariomycetes</taxon>
        <taxon>Hypocreomycetidae</taxon>
        <taxon>Hypocreales</taxon>
        <taxon>Stachybotryaceae</taxon>
        <taxon>Stachybotrys</taxon>
    </lineage>
</organism>
<dbReference type="GO" id="GO:0005524">
    <property type="term" value="F:ATP binding"/>
    <property type="evidence" value="ECO:0007669"/>
    <property type="project" value="UniProtKB-KW"/>
</dbReference>